<feature type="domain" description="Nephrocystin 3-like N-terminal" evidence="3">
    <location>
        <begin position="7"/>
        <end position="63"/>
    </location>
</feature>
<keyword evidence="1" id="KW-0677">Repeat</keyword>
<dbReference type="PANTHER" id="PTHR10039">
    <property type="entry name" value="AMELOGENIN"/>
    <property type="match status" value="1"/>
</dbReference>
<dbReference type="AlphaFoldDB" id="A0A8H6XYY4"/>
<dbReference type="InterPro" id="IPR056884">
    <property type="entry name" value="NPHP3-like_N"/>
</dbReference>
<feature type="region of interest" description="Disordered" evidence="2">
    <location>
        <begin position="698"/>
        <end position="719"/>
    </location>
</feature>
<organism evidence="4 5">
    <name type="scientific">Mycena venus</name>
    <dbReference type="NCBI Taxonomy" id="2733690"/>
    <lineage>
        <taxon>Eukaryota</taxon>
        <taxon>Fungi</taxon>
        <taxon>Dikarya</taxon>
        <taxon>Basidiomycota</taxon>
        <taxon>Agaricomycotina</taxon>
        <taxon>Agaricomycetes</taxon>
        <taxon>Agaricomycetidae</taxon>
        <taxon>Agaricales</taxon>
        <taxon>Marasmiineae</taxon>
        <taxon>Mycenaceae</taxon>
        <taxon>Mycena</taxon>
    </lineage>
</organism>
<accession>A0A8H6XYY4</accession>
<proteinExistence type="predicted"/>
<evidence type="ECO:0000256" key="2">
    <source>
        <dbReference type="SAM" id="MobiDB-lite"/>
    </source>
</evidence>
<sequence>MDVQLRNLILEPCKQLQDATPSVLLVDGLDECEGNSVQREILRLIASTVNSPGVPLRILVASRPEPHIRETFDKSFQGHFDSTNIEQSFNDVRTYLGHEFLRIHREHPTTMQNIPTPWPSPEILEWLVKNSSGYFIYASTVIKFVDDEYSRPSEQLDIIIQNLVPHDAESPFEALDQLYIQILSAVPARRRPHLCDILCVVLHYPLPINVGDMDDLLGLETGQVSLILRPLHSVLRIPSDNDRSMPRPGVGVHHASFRDFLGSQERSSIFYASSPQHWARLVCSILRALAYQYENPQTNRDSDSYRWLLLLNPPNWIRNIISVAPSPEFVPLIRLVNPDFVLFNHVHSDAMDGFMRWLKQIHPVPDDLISRWDDYDFINLYEHIRQQMPSNLPEKRDKWCPETTDHQLCAPPLRTLLTLQSQMSEEFRSILVSCQELLAQSFQLFRILQATRPFISTKNDGPMRFSGSFVSLVQLRTVLDLPWEDIRASICSLRPLVSQQSEFFCPLFLFLPPICEELDSLYPRTMAFKDLACGLLRLMRRIENGELPLIYWNMLRLSSDWQVGEWGRYVRCSPQSNHELLKELTEFVPAWDVFSEWNGSLEPVEFHDVVQWLRESPNPQPDLIDRWQGYLRESMIREKQNYTDEELEMRWGNYLAEEAYFHGPCDEKVLRCWEEWLKEHTSDDWASAEEDEVFSDEAWYSFSSGEDDNDNNDEQTRSL</sequence>
<evidence type="ECO:0000256" key="1">
    <source>
        <dbReference type="ARBA" id="ARBA00022737"/>
    </source>
</evidence>
<gene>
    <name evidence="4" type="ORF">MVEN_01412300</name>
</gene>
<dbReference type="Proteomes" id="UP000620124">
    <property type="component" value="Unassembled WGS sequence"/>
</dbReference>
<evidence type="ECO:0000313" key="4">
    <source>
        <dbReference type="EMBL" id="KAF7348919.1"/>
    </source>
</evidence>
<protein>
    <submittedName>
        <fullName evidence="4">Putative nwd2 protein</fullName>
    </submittedName>
</protein>
<reference evidence="4" key="1">
    <citation type="submission" date="2020-05" db="EMBL/GenBank/DDBJ databases">
        <title>Mycena genomes resolve the evolution of fungal bioluminescence.</title>
        <authorList>
            <person name="Tsai I.J."/>
        </authorList>
    </citation>
    <scope>NUCLEOTIDE SEQUENCE</scope>
    <source>
        <strain evidence="4">CCC161011</strain>
    </source>
</reference>
<keyword evidence="5" id="KW-1185">Reference proteome</keyword>
<comment type="caution">
    <text evidence="4">The sequence shown here is derived from an EMBL/GenBank/DDBJ whole genome shotgun (WGS) entry which is preliminary data.</text>
</comment>
<evidence type="ECO:0000313" key="5">
    <source>
        <dbReference type="Proteomes" id="UP000620124"/>
    </source>
</evidence>
<name>A0A8H6XYY4_9AGAR</name>
<dbReference type="EMBL" id="JACAZI010000011">
    <property type="protein sequence ID" value="KAF7348919.1"/>
    <property type="molecule type" value="Genomic_DNA"/>
</dbReference>
<dbReference type="PANTHER" id="PTHR10039:SF14">
    <property type="entry name" value="NACHT DOMAIN-CONTAINING PROTEIN"/>
    <property type="match status" value="1"/>
</dbReference>
<dbReference type="Pfam" id="PF24883">
    <property type="entry name" value="NPHP3_N"/>
    <property type="match status" value="1"/>
</dbReference>
<dbReference type="OrthoDB" id="2934003at2759"/>
<evidence type="ECO:0000259" key="3">
    <source>
        <dbReference type="Pfam" id="PF24883"/>
    </source>
</evidence>